<dbReference type="AlphaFoldDB" id="A0A286U448"/>
<dbReference type="GO" id="GO:0016787">
    <property type="term" value="F:hydrolase activity"/>
    <property type="evidence" value="ECO:0007669"/>
    <property type="project" value="UniProtKB-KW"/>
</dbReference>
<dbReference type="EMBL" id="BAOS01000045">
    <property type="protein sequence ID" value="GAX62940.1"/>
    <property type="molecule type" value="Genomic_DNA"/>
</dbReference>
<comment type="caution">
    <text evidence="4">The sequence shown here is derived from an EMBL/GenBank/DDBJ whole genome shotgun (WGS) entry which is preliminary data.</text>
</comment>
<dbReference type="Gene3D" id="3.40.50.10890">
    <property type="match status" value="1"/>
</dbReference>
<evidence type="ECO:0000313" key="4">
    <source>
        <dbReference type="EMBL" id="GAX62940.1"/>
    </source>
</evidence>
<protein>
    <submittedName>
        <fullName evidence="4">RNA-metabolising metallo-beta-lactamase</fullName>
    </submittedName>
</protein>
<dbReference type="Gene3D" id="3.60.15.10">
    <property type="entry name" value="Ribonuclease Z/Hydroxyacylglutathione hydrolase-like"/>
    <property type="match status" value="1"/>
</dbReference>
<organism evidence="4 5">
    <name type="scientific">Candidatus Scalindua japonica</name>
    <dbReference type="NCBI Taxonomy" id="1284222"/>
    <lineage>
        <taxon>Bacteria</taxon>
        <taxon>Pseudomonadati</taxon>
        <taxon>Planctomycetota</taxon>
        <taxon>Candidatus Brocadiia</taxon>
        <taxon>Candidatus Brocadiales</taxon>
        <taxon>Candidatus Scalinduaceae</taxon>
        <taxon>Candidatus Scalindua</taxon>
    </lineage>
</organism>
<dbReference type="InterPro" id="IPR022712">
    <property type="entry name" value="Beta_Casp"/>
</dbReference>
<dbReference type="PANTHER" id="PTHR11203">
    <property type="entry name" value="CLEAVAGE AND POLYADENYLATION SPECIFICITY FACTOR FAMILY MEMBER"/>
    <property type="match status" value="1"/>
</dbReference>
<dbReference type="InterPro" id="IPR036866">
    <property type="entry name" value="RibonucZ/Hydroxyglut_hydro"/>
</dbReference>
<evidence type="ECO:0000259" key="2">
    <source>
        <dbReference type="SMART" id="SM00849"/>
    </source>
</evidence>
<dbReference type="InterPro" id="IPR050698">
    <property type="entry name" value="MBL"/>
</dbReference>
<name>A0A286U448_9BACT</name>
<dbReference type="InterPro" id="IPR001279">
    <property type="entry name" value="Metallo-B-lactamas"/>
</dbReference>
<dbReference type="Pfam" id="PF00753">
    <property type="entry name" value="Lactamase_B"/>
    <property type="match status" value="1"/>
</dbReference>
<keyword evidence="1" id="KW-0378">Hydrolase</keyword>
<keyword evidence="5" id="KW-1185">Reference proteome</keyword>
<proteinExistence type="predicted"/>
<dbReference type="RefSeq" id="WP_203415599.1">
    <property type="nucleotide sequence ID" value="NZ_BAOS01000045.1"/>
</dbReference>
<sequence length="325" mass="36491">MPVILEFHGATEGVTGSCSQISFADESLLVDCGLFQGKEAREYIDLKINFNISTLKGLILTHAHLDHIGRIPYLLASGYTGPIYTSVPTSYLVPGQLQDALKIGFTKNRKLINSVISVLQKRIVPCKYRQWISVSDSFKIKFHPAGHILGSAFVEIAVKVIPGKKHKSLNNTKRIVFSGDLGAPYTPILSMPQSPFQADVLVLESTYGNRKHSGRKERRHHLLKVLKKSLSDNGIIIIPAFAIGRTQELLYELNEIVEREKLSRLPVIIDSPLANRFTALYSDLKDFWDKESRRRLRGGDDPFVFPGLVSINNHKDHYKSITMVE</sequence>
<feature type="domain" description="Beta-Casp" evidence="3">
    <location>
        <begin position="246"/>
        <end position="325"/>
    </location>
</feature>
<dbReference type="SMART" id="SM00849">
    <property type="entry name" value="Lactamase_B"/>
    <property type="match status" value="1"/>
</dbReference>
<dbReference type="PANTHER" id="PTHR11203:SF37">
    <property type="entry name" value="INTEGRATOR COMPLEX SUBUNIT 11"/>
    <property type="match status" value="1"/>
</dbReference>
<dbReference type="Pfam" id="PF10996">
    <property type="entry name" value="Beta-Casp"/>
    <property type="match status" value="1"/>
</dbReference>
<reference evidence="5" key="1">
    <citation type="journal article" date="2017" name="Environ. Microbiol. Rep.">
        <title>Genetic Diversity of Marine Anaerobic Ammonium-Oxidizing Bacteria as Revealed by Genomic and Proteomic Analyses of 'Candidatus Scalindua japonica'.</title>
        <authorList>
            <person name="Oshiki M."/>
            <person name="Mizuto K."/>
            <person name="Kimura Z."/>
            <person name="Kindaichi T."/>
            <person name="Satoh H."/>
            <person name="Okabe S."/>
        </authorList>
    </citation>
    <scope>NUCLEOTIDE SEQUENCE [LARGE SCALE GENOMIC DNA]</scope>
    <source>
        <strain evidence="5">husup-a2</strain>
    </source>
</reference>
<dbReference type="SUPFAM" id="SSF56281">
    <property type="entry name" value="Metallo-hydrolase/oxidoreductase"/>
    <property type="match status" value="1"/>
</dbReference>
<dbReference type="GO" id="GO:0004521">
    <property type="term" value="F:RNA endonuclease activity"/>
    <property type="evidence" value="ECO:0007669"/>
    <property type="project" value="TreeGrafter"/>
</dbReference>
<dbReference type="SMART" id="SM01027">
    <property type="entry name" value="Beta-Casp"/>
    <property type="match status" value="1"/>
</dbReference>
<accession>A0A286U448</accession>
<dbReference type="CDD" id="cd16295">
    <property type="entry name" value="TTHA0252-CPSF-like_MBL-fold"/>
    <property type="match status" value="1"/>
</dbReference>
<evidence type="ECO:0000259" key="3">
    <source>
        <dbReference type="SMART" id="SM01027"/>
    </source>
</evidence>
<evidence type="ECO:0000313" key="5">
    <source>
        <dbReference type="Proteomes" id="UP000218542"/>
    </source>
</evidence>
<dbReference type="Proteomes" id="UP000218542">
    <property type="component" value="Unassembled WGS sequence"/>
</dbReference>
<evidence type="ECO:0000256" key="1">
    <source>
        <dbReference type="ARBA" id="ARBA00022801"/>
    </source>
</evidence>
<gene>
    <name evidence="4" type="ORF">SCALIN_C45_0098</name>
</gene>
<feature type="domain" description="Metallo-beta-lactamase" evidence="2">
    <location>
        <begin position="15"/>
        <end position="241"/>
    </location>
</feature>